<dbReference type="GO" id="GO:0008270">
    <property type="term" value="F:zinc ion binding"/>
    <property type="evidence" value="ECO:0007669"/>
    <property type="project" value="UniProtKB-KW"/>
</dbReference>
<keyword evidence="2 18" id="KW-0244">Early protein</keyword>
<evidence type="ECO:0000256" key="18">
    <source>
        <dbReference type="HAMAP-Rule" id="MF_04004"/>
    </source>
</evidence>
<dbReference type="GO" id="GO:0019904">
    <property type="term" value="F:protein domain specific binding"/>
    <property type="evidence" value="ECO:0007669"/>
    <property type="project" value="UniProtKB-UniRule"/>
</dbReference>
<comment type="similarity">
    <text evidence="18">Belongs to the papillomaviridae E7 protein family.</text>
</comment>
<keyword evidence="1 18" id="KW-1121">Modulation of host cell cycle by virus</keyword>
<evidence type="ECO:0000256" key="16">
    <source>
        <dbReference type="ARBA" id="ARBA00023280"/>
    </source>
</evidence>
<organism evidence="19">
    <name type="scientific">Eidolon helvum papillomavirus 2</name>
    <dbReference type="NCBI Taxonomy" id="1335476"/>
    <lineage>
        <taxon>Viruses</taxon>
        <taxon>Monodnaviria</taxon>
        <taxon>Shotokuvirae</taxon>
        <taxon>Cossaviricota</taxon>
        <taxon>Papovaviricetes</taxon>
        <taxon>Zurhausenvirales</taxon>
        <taxon>Papillomaviridae</taxon>
        <taxon>Firstpapillomavirinae</taxon>
        <taxon>Psipapillomavirus</taxon>
        <taxon>Psipapillomavirus 2</taxon>
    </lineage>
</organism>
<dbReference type="SUPFAM" id="SSF161234">
    <property type="entry name" value="E7 C-terminal domain-like"/>
    <property type="match status" value="1"/>
</dbReference>
<keyword evidence="4 18" id="KW-0945">Host-virus interaction</keyword>
<dbReference type="EMBL" id="KX276957">
    <property type="protein sequence ID" value="AQA28216.1"/>
    <property type="molecule type" value="Genomic_DNA"/>
</dbReference>
<sequence>MCASTSTQRPRHREFGTFYRGGGRGICGQEYWTNTCVVQLLPKTVGSNRKADTSESRLLFVHGARRRVQGYLQAVYGPRRTRMRGLEQSLAELVREEEACVLDLHCYERIEDEEAERTLYSVVLQCVSCKAALRFVASASTAGIHQLAALLQTEVDLVCRACVKSQ</sequence>
<dbReference type="InterPro" id="IPR000148">
    <property type="entry name" value="Papilloma_E7"/>
</dbReference>
<evidence type="ECO:0000256" key="4">
    <source>
        <dbReference type="ARBA" id="ARBA00022581"/>
    </source>
</evidence>
<evidence type="ECO:0000256" key="9">
    <source>
        <dbReference type="ARBA" id="ARBA00022833"/>
    </source>
</evidence>
<keyword evidence="12 18" id="KW-0010">Activator</keyword>
<accession>A0A1P8YVT9</accession>
<evidence type="ECO:0000256" key="8">
    <source>
        <dbReference type="ARBA" id="ARBA00022830"/>
    </source>
</evidence>
<keyword evidence="3 18" id="KW-1048">Host nucleus</keyword>
<gene>
    <name evidence="18" type="primary">E7</name>
</gene>
<protein>
    <recommendedName>
        <fullName evidence="18">Protein E7</fullName>
    </recommendedName>
</protein>
<keyword evidence="15" id="KW-0922">Interferon antiviral system evasion</keyword>
<dbReference type="Proteomes" id="UP000202382">
    <property type="component" value="Segment"/>
</dbReference>
<dbReference type="GO" id="GO:0003677">
    <property type="term" value="F:DNA binding"/>
    <property type="evidence" value="ECO:0007669"/>
    <property type="project" value="UniProtKB-UniRule"/>
</dbReference>
<evidence type="ECO:0000256" key="11">
    <source>
        <dbReference type="ARBA" id="ARBA00023125"/>
    </source>
</evidence>
<keyword evidence="14 18" id="KW-1035">Host cytoplasm</keyword>
<keyword evidence="13 18" id="KW-0804">Transcription</keyword>
<keyword evidence="6 18" id="KW-0479">Metal-binding</keyword>
<comment type="subcellular location">
    <subcellularLocation>
        <location evidence="18">Host cytoplasm</location>
    </subcellularLocation>
    <subcellularLocation>
        <location evidence="18">Host nucleus</location>
    </subcellularLocation>
    <text evidence="18">Predominantly found in the host nucleus.</text>
</comment>
<dbReference type="GO" id="GO:0052170">
    <property type="term" value="P:symbiont-mediated suppression of host innate immune response"/>
    <property type="evidence" value="ECO:0007669"/>
    <property type="project" value="UniProtKB-KW"/>
</dbReference>
<comment type="domain">
    <text evidence="18">The E7 terminal domain is an intrinsically disordered domain, whose flexibility and conformational transitions confer target adaptability to the oncoprotein. It allows adaptation to a variety of protein targets and exposes the PEST degradation sequence that regulates its turnover in the cell.</text>
</comment>
<dbReference type="GO" id="GO:0042025">
    <property type="term" value="C:host cell nucleus"/>
    <property type="evidence" value="ECO:0007669"/>
    <property type="project" value="UniProtKB-SubCell"/>
</dbReference>
<dbReference type="KEGG" id="vg:30999644"/>
<keyword evidence="20" id="KW-1185">Reference proteome</keyword>
<evidence type="ECO:0000256" key="6">
    <source>
        <dbReference type="ARBA" id="ARBA00022723"/>
    </source>
</evidence>
<keyword evidence="9 18" id="KW-0862">Zinc</keyword>
<keyword evidence="16 18" id="KW-0899">Viral immunoevasion</keyword>
<dbReference type="GO" id="GO:0003700">
    <property type="term" value="F:DNA-binding transcription factor activity"/>
    <property type="evidence" value="ECO:0007669"/>
    <property type="project" value="UniProtKB-UniRule"/>
</dbReference>
<keyword evidence="7 18" id="KW-0863">Zinc-finger</keyword>
<dbReference type="Pfam" id="PF00527">
    <property type="entry name" value="E7"/>
    <property type="match status" value="1"/>
</dbReference>
<keyword evidence="17 18" id="KW-1078">G1/S host cell cycle checkpoint dysregulation by virus</keyword>
<evidence type="ECO:0000256" key="17">
    <source>
        <dbReference type="ARBA" id="ARBA00023309"/>
    </source>
</evidence>
<evidence type="ECO:0000313" key="20">
    <source>
        <dbReference type="Proteomes" id="UP000202382"/>
    </source>
</evidence>
<comment type="subunit">
    <text evidence="18">Homodimer. Homooligomer. Interacts with host RB1; this interaction induces dissociation of RB1-E2F1 complex thereby disrupting RB1 activity. Interacts with host EP300; this interaction represses EP300 transcriptional activity. Interacts with protein E2; this interaction inhibits E7 oncogenic activity. Interacts with host TMEM173/STING; this interaction impairs the ability of TMEM173/STING to sense cytosolic DNA and promote the production of type I interferon (IFN-alpha and IFN-beta).</text>
</comment>
<name>A0A1P8YVT9_9PAPI</name>
<evidence type="ECO:0000256" key="10">
    <source>
        <dbReference type="ARBA" id="ARBA00023015"/>
    </source>
</evidence>
<comment type="function">
    <text evidence="18">Plays a role in viral genome replication by driving entry of quiescent cells into the cell cycle. Stimulation of progression from G1 to S phase allows the virus to efficiently use the cellular DNA replicating machinery to achieve viral genome replication. E7 protein has both transforming and trans-activating activities. Induces the disassembly of the E2F1 transcription factor from RB1, with subsequent transcriptional activation of E2F1-regulated S-phase genes. Interferes with host histone deacetylation mediated by HDAC1 and HDAC2, leading to transcription activation. Plays also a role in the inhibition of both antiviral and antiproliferative functions of host interferon alpha. Interaction with host TMEM173/STING impairs the ability of TMEM173/STING to sense cytosolic DNA and promote the production of type I interferon (IFN-alpha and IFN-beta).</text>
</comment>
<evidence type="ECO:0000256" key="2">
    <source>
        <dbReference type="ARBA" id="ARBA00022518"/>
    </source>
</evidence>
<keyword evidence="10 18" id="KW-0805">Transcription regulation</keyword>
<dbReference type="GO" id="GO:0039502">
    <property type="term" value="P:symbiont-mediated suppression of host type I interferon-mediated signaling pathway"/>
    <property type="evidence" value="ECO:0007669"/>
    <property type="project" value="UniProtKB-UniRule"/>
</dbReference>
<evidence type="ECO:0000313" key="19">
    <source>
        <dbReference type="EMBL" id="AQA28216.1"/>
    </source>
</evidence>
<comment type="PTM">
    <text evidence="18">Highly phosphorylated.</text>
</comment>
<evidence type="ECO:0000256" key="13">
    <source>
        <dbReference type="ARBA" id="ARBA00023163"/>
    </source>
</evidence>
<keyword evidence="8 18" id="KW-1114">Inhibition of host interferon signaling pathway by virus</keyword>
<evidence type="ECO:0000256" key="3">
    <source>
        <dbReference type="ARBA" id="ARBA00022562"/>
    </source>
</evidence>
<proteinExistence type="inferred from homology"/>
<feature type="short sequence motif" description="Nuclear export signal" evidence="18">
    <location>
        <begin position="144"/>
        <end position="152"/>
    </location>
</feature>
<evidence type="ECO:0000256" key="15">
    <source>
        <dbReference type="ARBA" id="ARBA00023258"/>
    </source>
</evidence>
<evidence type="ECO:0000256" key="1">
    <source>
        <dbReference type="ARBA" id="ARBA00022504"/>
    </source>
</evidence>
<comment type="caution">
    <text evidence="18">Lacks conserved residue(s) required for the propagation of feature annotation.</text>
</comment>
<dbReference type="HAMAP" id="MF_04004">
    <property type="entry name" value="PPV_E7"/>
    <property type="match status" value="1"/>
</dbReference>
<evidence type="ECO:0000256" key="14">
    <source>
        <dbReference type="ARBA" id="ARBA00023200"/>
    </source>
</evidence>
<dbReference type="GO" id="GO:0039645">
    <property type="term" value="P:symbiont-mediated perturbation of host cell cycle G1/S transition checkpoint"/>
    <property type="evidence" value="ECO:0007669"/>
    <property type="project" value="UniProtKB-UniRule"/>
</dbReference>
<feature type="short sequence motif" description="LXCXE motif; interaction with host RB1 and TMEM173/STING" evidence="18">
    <location>
        <begin position="104"/>
        <end position="108"/>
    </location>
</feature>
<feature type="zinc finger region" evidence="18">
    <location>
        <begin position="126"/>
        <end position="162"/>
    </location>
</feature>
<reference evidence="19" key="1">
    <citation type="submission" date="2016-05" db="EMBL/GenBank/DDBJ databases">
        <title>Multiple papillomaviruses identified in bat stool samples using deep sequencing.</title>
        <authorList>
            <person name="Yinda C.K."/>
            <person name="Rector A."/>
            <person name="Zeller M."/>
            <person name="Conceicao-Neto N."/>
            <person name="Heylen E."/>
            <person name="Maes P."/>
            <person name="Ghogomu S.M."/>
            <person name="Van Ranst M."/>
            <person name="Matthijnssens J."/>
        </authorList>
    </citation>
    <scope>NUCLEOTIDE SEQUENCE [LARGE SCALE GENOMIC DNA]</scope>
    <source>
        <strain evidence="19">EhPV2</strain>
    </source>
</reference>
<evidence type="ECO:0000256" key="5">
    <source>
        <dbReference type="ARBA" id="ARBA00022632"/>
    </source>
</evidence>
<keyword evidence="5 18" id="KW-1090">Inhibition of host innate immune response by virus</keyword>
<keyword evidence="11 18" id="KW-0238">DNA-binding</keyword>
<dbReference type="GO" id="GO:0006351">
    <property type="term" value="P:DNA-templated transcription"/>
    <property type="evidence" value="ECO:0007669"/>
    <property type="project" value="UniProtKB-UniRule"/>
</dbReference>
<evidence type="ECO:0000256" key="7">
    <source>
        <dbReference type="ARBA" id="ARBA00022771"/>
    </source>
</evidence>
<dbReference type="RefSeq" id="YP_009345078.1">
    <property type="nucleotide sequence ID" value="NC_033740.1"/>
</dbReference>
<dbReference type="Gene3D" id="3.30.160.330">
    <property type="match status" value="1"/>
</dbReference>
<evidence type="ECO:0000256" key="12">
    <source>
        <dbReference type="ARBA" id="ARBA00023159"/>
    </source>
</evidence>
<dbReference type="GO" id="GO:0030430">
    <property type="term" value="C:host cell cytoplasm"/>
    <property type="evidence" value="ECO:0007669"/>
    <property type="project" value="UniProtKB-SubCell"/>
</dbReference>